<dbReference type="SUPFAM" id="SSF52935">
    <property type="entry name" value="PK C-terminal domain-like"/>
    <property type="match status" value="1"/>
</dbReference>
<organism evidence="2 3">
    <name type="scientific">Candidatus Magnetobacterium bavaricum</name>
    <dbReference type="NCBI Taxonomy" id="29290"/>
    <lineage>
        <taxon>Bacteria</taxon>
        <taxon>Pseudomonadati</taxon>
        <taxon>Nitrospirota</taxon>
        <taxon>Thermodesulfovibrionia</taxon>
        <taxon>Thermodesulfovibrionales</taxon>
        <taxon>Candidatus Magnetobacteriaceae</taxon>
        <taxon>Candidatus Magnetobacterium</taxon>
    </lineage>
</organism>
<dbReference type="Pfam" id="PF02887">
    <property type="entry name" value="PK_C"/>
    <property type="match status" value="1"/>
</dbReference>
<dbReference type="Gene3D" id="3.40.1380.20">
    <property type="entry name" value="Pyruvate kinase, C-terminal domain"/>
    <property type="match status" value="1"/>
</dbReference>
<gene>
    <name evidence="2" type="ORF">MBAV_001991</name>
</gene>
<keyword evidence="3" id="KW-1185">Reference proteome</keyword>
<comment type="caution">
    <text evidence="2">The sequence shown here is derived from an EMBL/GenBank/DDBJ whole genome shotgun (WGS) entry which is preliminary data.</text>
</comment>
<feature type="domain" description="Pyruvate kinase C-terminal" evidence="1">
    <location>
        <begin position="25"/>
        <end position="172"/>
    </location>
</feature>
<dbReference type="InterPro" id="IPR036918">
    <property type="entry name" value="Pyrv_Knase_C_sf"/>
</dbReference>
<keyword evidence="2" id="KW-0808">Transferase</keyword>
<proteinExistence type="predicted"/>
<dbReference type="GO" id="GO:0016301">
    <property type="term" value="F:kinase activity"/>
    <property type="evidence" value="ECO:0007669"/>
    <property type="project" value="UniProtKB-KW"/>
</dbReference>
<dbReference type="Proteomes" id="UP000033423">
    <property type="component" value="Unassembled WGS sequence"/>
</dbReference>
<evidence type="ECO:0000313" key="3">
    <source>
        <dbReference type="Proteomes" id="UP000033423"/>
    </source>
</evidence>
<dbReference type="EC" id="2.7.1.40" evidence="2"/>
<accession>A0A0F3GVC2</accession>
<protein>
    <submittedName>
        <fullName evidence="2">Protein containing Pyruvate kinase</fullName>
        <ecNumber evidence="2">2.7.1.40</ecNumber>
    </submittedName>
</protein>
<evidence type="ECO:0000313" key="2">
    <source>
        <dbReference type="EMBL" id="KJU85802.1"/>
    </source>
</evidence>
<dbReference type="AlphaFoldDB" id="A0A0F3GVC2"/>
<keyword evidence="2" id="KW-0418">Kinase</keyword>
<dbReference type="GO" id="GO:0004743">
    <property type="term" value="F:pyruvate kinase activity"/>
    <property type="evidence" value="ECO:0007669"/>
    <property type="project" value="UniProtKB-EC"/>
</dbReference>
<reference evidence="2 3" key="1">
    <citation type="submission" date="2015-02" db="EMBL/GenBank/DDBJ databases">
        <title>Single-cell genomics of uncultivated deep-branching MTB reveals a conserved set of magnetosome genes.</title>
        <authorList>
            <person name="Kolinko S."/>
            <person name="Richter M."/>
            <person name="Glockner F.O."/>
            <person name="Brachmann A."/>
            <person name="Schuler D."/>
        </authorList>
    </citation>
    <scope>NUCLEOTIDE SEQUENCE [LARGE SCALE GENOMIC DNA]</scope>
    <source>
        <strain evidence="2">TM-1</strain>
    </source>
</reference>
<sequence length="194" mass="20615">MAKETMERQIVYFETPGKANTSSCLQIAQRAIGQYGYKYLIVASTTGETGVAFSEAFKGADTRVVVVTHSYGFREANTIELTAESADAIRQNGAMLYTGTMVTHSLETALSAKSGGMYPAMIVAQALRRFGEGPKVCCEMVMMVADAGLVPEGSEVVVVAGTGKGADTVMVVRAAASKRFLDLKVLEILAKPRG</sequence>
<evidence type="ECO:0000259" key="1">
    <source>
        <dbReference type="Pfam" id="PF02887"/>
    </source>
</evidence>
<keyword evidence="2" id="KW-0670">Pyruvate</keyword>
<dbReference type="InterPro" id="IPR015795">
    <property type="entry name" value="Pyrv_Knase_C"/>
</dbReference>
<name>A0A0F3GVC2_9BACT</name>
<dbReference type="EMBL" id="LACI01000852">
    <property type="protein sequence ID" value="KJU85802.1"/>
    <property type="molecule type" value="Genomic_DNA"/>
</dbReference>